<comment type="catalytic activity">
    <reaction evidence="5">
        <text>alpha-D-glucose 1-phosphate + UTP + H(+) = UDP-alpha-D-glucose + diphosphate</text>
        <dbReference type="Rhea" id="RHEA:19889"/>
        <dbReference type="ChEBI" id="CHEBI:15378"/>
        <dbReference type="ChEBI" id="CHEBI:33019"/>
        <dbReference type="ChEBI" id="CHEBI:46398"/>
        <dbReference type="ChEBI" id="CHEBI:58601"/>
        <dbReference type="ChEBI" id="CHEBI:58885"/>
        <dbReference type="EC" id="2.7.7.9"/>
    </reaction>
</comment>
<comment type="similarity">
    <text evidence="1">Belongs to the UDPGP type 2 family.</text>
</comment>
<reference evidence="7" key="2">
    <citation type="journal article" date="2021" name="Microbiome">
        <title>Successional dynamics and alternative stable states in a saline activated sludge microbial community over 9 years.</title>
        <authorList>
            <person name="Wang Y."/>
            <person name="Ye J."/>
            <person name="Ju F."/>
            <person name="Liu L."/>
            <person name="Boyd J.A."/>
            <person name="Deng Y."/>
            <person name="Parks D.H."/>
            <person name="Jiang X."/>
            <person name="Yin X."/>
            <person name="Woodcroft B.J."/>
            <person name="Tyson G.W."/>
            <person name="Hugenholtz P."/>
            <person name="Polz M.F."/>
            <person name="Zhang T."/>
        </authorList>
    </citation>
    <scope>NUCLEOTIDE SEQUENCE</scope>
    <source>
        <strain evidence="7">HKST-UBA02</strain>
    </source>
</reference>
<feature type="domain" description="Nucleotidyl transferase" evidence="6">
    <location>
        <begin position="12"/>
        <end position="272"/>
    </location>
</feature>
<comment type="caution">
    <text evidence="7">The sequence shown here is derived from an EMBL/GenBank/DDBJ whole genome shotgun (WGS) entry which is preliminary data.</text>
</comment>
<dbReference type="PANTHER" id="PTHR43197">
    <property type="entry name" value="UTP--GLUCOSE-1-PHOSPHATE URIDYLYLTRANSFERASE"/>
    <property type="match status" value="1"/>
</dbReference>
<dbReference type="GO" id="GO:0003983">
    <property type="term" value="F:UTP:glucose-1-phosphate uridylyltransferase activity"/>
    <property type="evidence" value="ECO:0007669"/>
    <property type="project" value="UniProtKB-EC"/>
</dbReference>
<gene>
    <name evidence="7" type="ORF">KC573_01170</name>
</gene>
<dbReference type="InterPro" id="IPR005771">
    <property type="entry name" value="GalU_uridylyltTrfase_bac/arc"/>
</dbReference>
<proteinExistence type="inferred from homology"/>
<accession>A0A955LVI4</accession>
<evidence type="ECO:0000259" key="6">
    <source>
        <dbReference type="Pfam" id="PF00483"/>
    </source>
</evidence>
<dbReference type="Gene3D" id="3.90.550.10">
    <property type="entry name" value="Spore Coat Polysaccharide Biosynthesis Protein SpsA, Chain A"/>
    <property type="match status" value="1"/>
</dbReference>
<dbReference type="PANTHER" id="PTHR43197:SF1">
    <property type="entry name" value="UTP--GLUCOSE-1-PHOSPHATE URIDYLYLTRANSFERASE"/>
    <property type="match status" value="1"/>
</dbReference>
<evidence type="ECO:0000313" key="7">
    <source>
        <dbReference type="EMBL" id="MCA9397412.1"/>
    </source>
</evidence>
<evidence type="ECO:0000256" key="2">
    <source>
        <dbReference type="ARBA" id="ARBA00012415"/>
    </source>
</evidence>
<dbReference type="GO" id="GO:0006011">
    <property type="term" value="P:UDP-alpha-D-glucose metabolic process"/>
    <property type="evidence" value="ECO:0007669"/>
    <property type="project" value="InterPro"/>
</dbReference>
<evidence type="ECO:0000313" key="8">
    <source>
        <dbReference type="Proteomes" id="UP000699691"/>
    </source>
</evidence>
<dbReference type="Pfam" id="PF00483">
    <property type="entry name" value="NTP_transferase"/>
    <property type="match status" value="1"/>
</dbReference>
<sequence length="296" mass="33241">MSVSPSSRKVTKAVIAAAGYGTRFLPATKNQPKEMLPIIDKPIIHYLVEECVNSGITDIILVTRAGQHIMEDYFDNNYELEYSLEKSGKEARLRIVKNIPQMANFVYVRQKGHLPYGNGSPLVAAAPLIDDDEPFAYLFGDDMVLSKVPCIQQLKEVYEKNDCDGVIAAQEIPLEESYRYGIVKFKEGGDEFEALVEKPDPSEAPSNMAEFGRFILNNRTVKEILEINTGLDGELWLVDAITAASNNGGRFLVHNVDGNWMTTGDPLRYMKTMVEFALDREDLGEDFRDYLKSLNL</sequence>
<dbReference type="AlphaFoldDB" id="A0A955LVI4"/>
<name>A0A955LVI4_UNCKA</name>
<dbReference type="EMBL" id="JAGQKY010000033">
    <property type="protein sequence ID" value="MCA9397412.1"/>
    <property type="molecule type" value="Genomic_DNA"/>
</dbReference>
<evidence type="ECO:0000256" key="5">
    <source>
        <dbReference type="ARBA" id="ARBA00048128"/>
    </source>
</evidence>
<dbReference type="InterPro" id="IPR029044">
    <property type="entry name" value="Nucleotide-diphossugar_trans"/>
</dbReference>
<keyword evidence="3" id="KW-0808">Transferase</keyword>
<dbReference type="SUPFAM" id="SSF53448">
    <property type="entry name" value="Nucleotide-diphospho-sugar transferases"/>
    <property type="match status" value="1"/>
</dbReference>
<dbReference type="InterPro" id="IPR005835">
    <property type="entry name" value="NTP_transferase_dom"/>
</dbReference>
<organism evidence="7 8">
    <name type="scientific">candidate division WWE3 bacterium</name>
    <dbReference type="NCBI Taxonomy" id="2053526"/>
    <lineage>
        <taxon>Bacteria</taxon>
        <taxon>Katanobacteria</taxon>
    </lineage>
</organism>
<evidence type="ECO:0000256" key="4">
    <source>
        <dbReference type="ARBA" id="ARBA00022695"/>
    </source>
</evidence>
<dbReference type="EC" id="2.7.7.9" evidence="2"/>
<evidence type="ECO:0000256" key="1">
    <source>
        <dbReference type="ARBA" id="ARBA00006890"/>
    </source>
</evidence>
<keyword evidence="4 7" id="KW-0548">Nucleotidyltransferase</keyword>
<protein>
    <recommendedName>
        <fullName evidence="2">UTP--glucose-1-phosphate uridylyltransferase</fullName>
        <ecNumber evidence="2">2.7.7.9</ecNumber>
    </recommendedName>
</protein>
<reference evidence="7" key="1">
    <citation type="submission" date="2020-04" db="EMBL/GenBank/DDBJ databases">
        <authorList>
            <person name="Zhang T."/>
        </authorList>
    </citation>
    <scope>NUCLEOTIDE SEQUENCE</scope>
    <source>
        <strain evidence="7">HKST-UBA02</strain>
    </source>
</reference>
<evidence type="ECO:0000256" key="3">
    <source>
        <dbReference type="ARBA" id="ARBA00022679"/>
    </source>
</evidence>
<dbReference type="Proteomes" id="UP000699691">
    <property type="component" value="Unassembled WGS sequence"/>
</dbReference>